<keyword evidence="3 5" id="KW-0067">ATP-binding</keyword>
<dbReference type="InterPro" id="IPR027417">
    <property type="entry name" value="P-loop_NTPase"/>
</dbReference>
<keyword evidence="2" id="KW-0547">Nucleotide-binding</keyword>
<dbReference type="GO" id="GO:0005524">
    <property type="term" value="F:ATP binding"/>
    <property type="evidence" value="ECO:0007669"/>
    <property type="project" value="UniProtKB-KW"/>
</dbReference>
<comment type="similarity">
    <text evidence="1">Belongs to the AAA ATPase family.</text>
</comment>
<organism evidence="5 6">
    <name type="scientific">Candidatus Flavonifractor merdigallinarum</name>
    <dbReference type="NCBI Taxonomy" id="2838589"/>
    <lineage>
        <taxon>Bacteria</taxon>
        <taxon>Bacillati</taxon>
        <taxon>Bacillota</taxon>
        <taxon>Clostridia</taxon>
        <taxon>Eubacteriales</taxon>
        <taxon>Oscillospiraceae</taxon>
        <taxon>Flavonifractor</taxon>
    </lineage>
</organism>
<evidence type="ECO:0000256" key="1">
    <source>
        <dbReference type="ARBA" id="ARBA00006914"/>
    </source>
</evidence>
<reference evidence="5" key="1">
    <citation type="journal article" date="2021" name="PeerJ">
        <title>Extensive microbial diversity within the chicken gut microbiome revealed by metagenomics and culture.</title>
        <authorList>
            <person name="Gilroy R."/>
            <person name="Ravi A."/>
            <person name="Getino M."/>
            <person name="Pursley I."/>
            <person name="Horton D.L."/>
            <person name="Alikhan N.F."/>
            <person name="Baker D."/>
            <person name="Gharbi K."/>
            <person name="Hall N."/>
            <person name="Watson M."/>
            <person name="Adriaenssens E.M."/>
            <person name="Foster-Nyarko E."/>
            <person name="Jarju S."/>
            <person name="Secka A."/>
            <person name="Antonio M."/>
            <person name="Oren A."/>
            <person name="Chaudhuri R.R."/>
            <person name="La Ragione R."/>
            <person name="Hildebrand F."/>
            <person name="Pallen M.J."/>
        </authorList>
    </citation>
    <scope>NUCLEOTIDE SEQUENCE</scope>
    <source>
        <strain evidence="5">ChiBcec16_6824</strain>
    </source>
</reference>
<dbReference type="EMBL" id="DXDX01000217">
    <property type="protein sequence ID" value="HIY22617.1"/>
    <property type="molecule type" value="Genomic_DNA"/>
</dbReference>
<dbReference type="CDD" id="cd19481">
    <property type="entry name" value="RecA-like_protease"/>
    <property type="match status" value="1"/>
</dbReference>
<evidence type="ECO:0000259" key="4">
    <source>
        <dbReference type="SMART" id="SM00382"/>
    </source>
</evidence>
<proteinExistence type="inferred from homology"/>
<accession>A0A9D1YBJ6</accession>
<dbReference type="Pfam" id="PF00004">
    <property type="entry name" value="AAA"/>
    <property type="match status" value="1"/>
</dbReference>
<comment type="caution">
    <text evidence="5">The sequence shown here is derived from an EMBL/GenBank/DDBJ whole genome shotgun (WGS) entry which is preliminary data.</text>
</comment>
<gene>
    <name evidence="5" type="ORF">H9841_12045</name>
</gene>
<protein>
    <submittedName>
        <fullName evidence="5">ATP-binding protein</fullName>
    </submittedName>
</protein>
<evidence type="ECO:0000313" key="5">
    <source>
        <dbReference type="EMBL" id="HIY22617.1"/>
    </source>
</evidence>
<evidence type="ECO:0000256" key="2">
    <source>
        <dbReference type="ARBA" id="ARBA00022741"/>
    </source>
</evidence>
<dbReference type="InterPro" id="IPR050221">
    <property type="entry name" value="26S_Proteasome_ATPase"/>
</dbReference>
<dbReference type="PANTHER" id="PTHR23073">
    <property type="entry name" value="26S PROTEASOME REGULATORY SUBUNIT"/>
    <property type="match status" value="1"/>
</dbReference>
<dbReference type="InterPro" id="IPR003593">
    <property type="entry name" value="AAA+_ATPase"/>
</dbReference>
<dbReference type="Proteomes" id="UP000823868">
    <property type="component" value="Unassembled WGS sequence"/>
</dbReference>
<feature type="domain" description="AAA+ ATPase" evidence="4">
    <location>
        <begin position="36"/>
        <end position="168"/>
    </location>
</feature>
<dbReference type="SMART" id="SM00382">
    <property type="entry name" value="AAA"/>
    <property type="match status" value="1"/>
</dbReference>
<sequence length="267" mass="30445">MPQEQKRLLQHACGHIKFRHRVYYDWGFESKVTYGRGLSILFAGAPGTGKTMCAQVIANELNMELYKINISQIVSKYIGETEKNLQAVFTEAKRSNCVLFFDECDAIFGKRSEVKDAHDRNANVEVAYLLQQIEEHDGVCIMATNLIGNIDAAFMRRITYVVHFPFPDAKMREEIYRRTMPAKAPLSDDIDWAFLAEKFELSGGHIKNIVLSAAFLAALEDQPIGMAHLLKAAVGELKKNEIVVVREELREYADLLDEDQRNRRKSE</sequence>
<reference evidence="5" key="2">
    <citation type="submission" date="2021-04" db="EMBL/GenBank/DDBJ databases">
        <authorList>
            <person name="Gilroy R."/>
        </authorList>
    </citation>
    <scope>NUCLEOTIDE SEQUENCE</scope>
    <source>
        <strain evidence="5">ChiBcec16_6824</strain>
    </source>
</reference>
<dbReference type="Gene3D" id="3.40.50.300">
    <property type="entry name" value="P-loop containing nucleotide triphosphate hydrolases"/>
    <property type="match status" value="1"/>
</dbReference>
<name>A0A9D1YBJ6_9FIRM</name>
<dbReference type="Gene3D" id="1.10.8.60">
    <property type="match status" value="1"/>
</dbReference>
<dbReference type="SUPFAM" id="SSF52540">
    <property type="entry name" value="P-loop containing nucleoside triphosphate hydrolases"/>
    <property type="match status" value="1"/>
</dbReference>
<dbReference type="AlphaFoldDB" id="A0A9D1YBJ6"/>
<dbReference type="GO" id="GO:0016887">
    <property type="term" value="F:ATP hydrolysis activity"/>
    <property type="evidence" value="ECO:0007669"/>
    <property type="project" value="InterPro"/>
</dbReference>
<evidence type="ECO:0000313" key="6">
    <source>
        <dbReference type="Proteomes" id="UP000823868"/>
    </source>
</evidence>
<evidence type="ECO:0000256" key="3">
    <source>
        <dbReference type="ARBA" id="ARBA00022840"/>
    </source>
</evidence>
<dbReference type="InterPro" id="IPR003959">
    <property type="entry name" value="ATPase_AAA_core"/>
</dbReference>